<evidence type="ECO:0000313" key="6">
    <source>
        <dbReference type="Proteomes" id="UP001596223"/>
    </source>
</evidence>
<proteinExistence type="predicted"/>
<dbReference type="Pfam" id="PF00392">
    <property type="entry name" value="GntR"/>
    <property type="match status" value="1"/>
</dbReference>
<evidence type="ECO:0000313" key="5">
    <source>
        <dbReference type="EMBL" id="MFC6010233.1"/>
    </source>
</evidence>
<comment type="caution">
    <text evidence="5">The sequence shown here is derived from an EMBL/GenBank/DDBJ whole genome shotgun (WGS) entry which is preliminary data.</text>
</comment>
<dbReference type="SUPFAM" id="SSF48008">
    <property type="entry name" value="GntR ligand-binding domain-like"/>
    <property type="match status" value="1"/>
</dbReference>
<name>A0ABW1JNP6_9NOCA</name>
<keyword evidence="3" id="KW-0804">Transcription</keyword>
<keyword evidence="2" id="KW-0238">DNA-binding</keyword>
<protein>
    <submittedName>
        <fullName evidence="5">GntR family transcriptional regulator</fullName>
    </submittedName>
</protein>
<dbReference type="PRINTS" id="PR00035">
    <property type="entry name" value="HTHGNTR"/>
</dbReference>
<evidence type="ECO:0000256" key="3">
    <source>
        <dbReference type="ARBA" id="ARBA00023163"/>
    </source>
</evidence>
<gene>
    <name evidence="5" type="ORF">ACFP3H_04155</name>
</gene>
<dbReference type="SUPFAM" id="SSF46785">
    <property type="entry name" value="Winged helix' DNA-binding domain"/>
    <property type="match status" value="1"/>
</dbReference>
<dbReference type="InterPro" id="IPR011711">
    <property type="entry name" value="GntR_C"/>
</dbReference>
<evidence type="ECO:0000256" key="2">
    <source>
        <dbReference type="ARBA" id="ARBA00023125"/>
    </source>
</evidence>
<dbReference type="PANTHER" id="PTHR43537">
    <property type="entry name" value="TRANSCRIPTIONAL REGULATOR, GNTR FAMILY"/>
    <property type="match status" value="1"/>
</dbReference>
<dbReference type="PROSITE" id="PS50949">
    <property type="entry name" value="HTH_GNTR"/>
    <property type="match status" value="1"/>
</dbReference>
<dbReference type="PANTHER" id="PTHR43537:SF5">
    <property type="entry name" value="UXU OPERON TRANSCRIPTIONAL REGULATOR"/>
    <property type="match status" value="1"/>
</dbReference>
<sequence>MTAAASHSTDLPASLVEMTAHHVRAEVLSGALAPGERVGEEALCARLGISRAPVREALRRLAEQGLVEHLPRRGYRVVVWSAHDIVQLFEVRRALEQHALGVALPAKDLRLHRVRAALAELTQADRRKDWVARDDAHRRFHAEIVALAGNRQLDLVYEQVLVKLQLAMARNLREETEAGARREGVRRHQDLLTALESNDPAEAEAALRTHGEQTYLNLKHGIC</sequence>
<organism evidence="5 6">
    <name type="scientific">Nocardia lasii</name>
    <dbReference type="NCBI Taxonomy" id="1616107"/>
    <lineage>
        <taxon>Bacteria</taxon>
        <taxon>Bacillati</taxon>
        <taxon>Actinomycetota</taxon>
        <taxon>Actinomycetes</taxon>
        <taxon>Mycobacteriales</taxon>
        <taxon>Nocardiaceae</taxon>
        <taxon>Nocardia</taxon>
    </lineage>
</organism>
<dbReference type="Proteomes" id="UP001596223">
    <property type="component" value="Unassembled WGS sequence"/>
</dbReference>
<dbReference type="InterPro" id="IPR000524">
    <property type="entry name" value="Tscrpt_reg_HTH_GntR"/>
</dbReference>
<keyword evidence="6" id="KW-1185">Reference proteome</keyword>
<dbReference type="EMBL" id="JBHSQN010000002">
    <property type="protein sequence ID" value="MFC6010233.1"/>
    <property type="molecule type" value="Genomic_DNA"/>
</dbReference>
<dbReference type="Gene3D" id="1.10.10.10">
    <property type="entry name" value="Winged helix-like DNA-binding domain superfamily/Winged helix DNA-binding domain"/>
    <property type="match status" value="1"/>
</dbReference>
<dbReference type="SMART" id="SM00345">
    <property type="entry name" value="HTH_GNTR"/>
    <property type="match status" value="1"/>
</dbReference>
<dbReference type="Pfam" id="PF07729">
    <property type="entry name" value="FCD"/>
    <property type="match status" value="1"/>
</dbReference>
<dbReference type="Gene3D" id="1.20.120.530">
    <property type="entry name" value="GntR ligand-binding domain-like"/>
    <property type="match status" value="1"/>
</dbReference>
<dbReference type="CDD" id="cd07377">
    <property type="entry name" value="WHTH_GntR"/>
    <property type="match status" value="1"/>
</dbReference>
<dbReference type="InterPro" id="IPR036388">
    <property type="entry name" value="WH-like_DNA-bd_sf"/>
</dbReference>
<keyword evidence="1" id="KW-0805">Transcription regulation</keyword>
<feature type="domain" description="HTH gntR-type" evidence="4">
    <location>
        <begin position="13"/>
        <end position="80"/>
    </location>
</feature>
<dbReference type="InterPro" id="IPR036390">
    <property type="entry name" value="WH_DNA-bd_sf"/>
</dbReference>
<evidence type="ECO:0000259" key="4">
    <source>
        <dbReference type="PROSITE" id="PS50949"/>
    </source>
</evidence>
<dbReference type="RefSeq" id="WP_378599860.1">
    <property type="nucleotide sequence ID" value="NZ_JBHSQN010000002.1"/>
</dbReference>
<reference evidence="6" key="1">
    <citation type="journal article" date="2019" name="Int. J. Syst. Evol. Microbiol.">
        <title>The Global Catalogue of Microorganisms (GCM) 10K type strain sequencing project: providing services to taxonomists for standard genome sequencing and annotation.</title>
        <authorList>
            <consortium name="The Broad Institute Genomics Platform"/>
            <consortium name="The Broad Institute Genome Sequencing Center for Infectious Disease"/>
            <person name="Wu L."/>
            <person name="Ma J."/>
        </authorList>
    </citation>
    <scope>NUCLEOTIDE SEQUENCE [LARGE SCALE GENOMIC DNA]</scope>
    <source>
        <strain evidence="6">CCUG 36956</strain>
    </source>
</reference>
<dbReference type="SMART" id="SM00895">
    <property type="entry name" value="FCD"/>
    <property type="match status" value="1"/>
</dbReference>
<accession>A0ABW1JNP6</accession>
<dbReference type="InterPro" id="IPR008920">
    <property type="entry name" value="TF_FadR/GntR_C"/>
</dbReference>
<evidence type="ECO:0000256" key="1">
    <source>
        <dbReference type="ARBA" id="ARBA00023015"/>
    </source>
</evidence>